<feature type="compositionally biased region" description="Basic and acidic residues" evidence="23">
    <location>
        <begin position="1624"/>
        <end position="1633"/>
    </location>
</feature>
<evidence type="ECO:0000256" key="23">
    <source>
        <dbReference type="SAM" id="MobiDB-lite"/>
    </source>
</evidence>
<dbReference type="FunFam" id="1.10.418.10:FF:000026">
    <property type="entry name" value="protein-methionine sulfoxide oxidase MICAL3 isoform X1"/>
    <property type="match status" value="1"/>
</dbReference>
<keyword evidence="8" id="KW-0285">Flavoprotein</keyword>
<name>A0A8C3G573_CYCLU</name>
<evidence type="ECO:0000259" key="24">
    <source>
        <dbReference type="PROSITE" id="PS50021"/>
    </source>
</evidence>
<evidence type="ECO:0000256" key="3">
    <source>
        <dbReference type="ARBA" id="ARBA00004245"/>
    </source>
</evidence>
<dbReference type="Gene3D" id="3.50.50.60">
    <property type="entry name" value="FAD/NAD(P)-binding domain"/>
    <property type="match status" value="1"/>
</dbReference>
<feature type="region of interest" description="Disordered" evidence="23">
    <location>
        <begin position="1489"/>
        <end position="1519"/>
    </location>
</feature>
<feature type="region of interest" description="Disordered" evidence="23">
    <location>
        <begin position="1604"/>
        <end position="1750"/>
    </location>
</feature>
<dbReference type="InterPro" id="IPR001781">
    <property type="entry name" value="Znf_LIM"/>
</dbReference>
<evidence type="ECO:0000256" key="8">
    <source>
        <dbReference type="ARBA" id="ARBA00022630"/>
    </source>
</evidence>
<keyword evidence="16 22" id="KW-0175">Coiled coil</keyword>
<evidence type="ECO:0000256" key="4">
    <source>
        <dbReference type="ARBA" id="ARBA00008223"/>
    </source>
</evidence>
<feature type="compositionally biased region" description="Basic and acidic residues" evidence="23">
    <location>
        <begin position="675"/>
        <end position="685"/>
    </location>
</feature>
<evidence type="ECO:0000259" key="26">
    <source>
        <dbReference type="PROSITE" id="PS51848"/>
    </source>
</evidence>
<evidence type="ECO:0000256" key="18">
    <source>
        <dbReference type="ARBA" id="ARBA00023212"/>
    </source>
</evidence>
<keyword evidence="17" id="KW-0009">Actin-binding</keyword>
<feature type="compositionally biased region" description="Basic residues" evidence="23">
    <location>
        <begin position="1657"/>
        <end position="1675"/>
    </location>
</feature>
<evidence type="ECO:0000256" key="9">
    <source>
        <dbReference type="ARBA" id="ARBA00022723"/>
    </source>
</evidence>
<dbReference type="SUPFAM" id="SSF47576">
    <property type="entry name" value="Calponin-homology domain, CH-domain"/>
    <property type="match status" value="1"/>
</dbReference>
<dbReference type="InterPro" id="IPR036188">
    <property type="entry name" value="FAD/NAD-bd_sf"/>
</dbReference>
<reference evidence="27" key="1">
    <citation type="submission" date="2025-08" db="UniProtKB">
        <authorList>
            <consortium name="Ensembl"/>
        </authorList>
    </citation>
    <scope>IDENTIFICATION</scope>
</reference>
<keyword evidence="7" id="KW-0963">Cytoplasm</keyword>
<dbReference type="CDD" id="cd09439">
    <property type="entry name" value="LIM_Mical"/>
    <property type="match status" value="1"/>
</dbReference>
<comment type="catalytic activity">
    <reaction evidence="20">
        <text>L-methionyl-[F-actin] + NADPH + O2 + H(+) = L-methionyl-(R)-S-oxide-[F-actin] + NADP(+) + H2O</text>
        <dbReference type="Rhea" id="RHEA:51308"/>
        <dbReference type="Rhea" id="RHEA-COMP:12953"/>
        <dbReference type="Rhea" id="RHEA-COMP:12956"/>
        <dbReference type="ChEBI" id="CHEBI:15377"/>
        <dbReference type="ChEBI" id="CHEBI:15378"/>
        <dbReference type="ChEBI" id="CHEBI:15379"/>
        <dbReference type="ChEBI" id="CHEBI:16044"/>
        <dbReference type="ChEBI" id="CHEBI:45764"/>
        <dbReference type="ChEBI" id="CHEBI:57783"/>
        <dbReference type="ChEBI" id="CHEBI:58349"/>
        <dbReference type="EC" id="1.14.13.225"/>
    </reaction>
</comment>
<dbReference type="InterPro" id="IPR057494">
    <property type="entry name" value="Rossman_Mical"/>
</dbReference>
<dbReference type="GO" id="GO:0006887">
    <property type="term" value="P:exocytosis"/>
    <property type="evidence" value="ECO:0007669"/>
    <property type="project" value="UniProtKB-KW"/>
</dbReference>
<proteinExistence type="inferred from homology"/>
<dbReference type="PROSITE" id="PS00478">
    <property type="entry name" value="LIM_DOMAIN_1"/>
    <property type="match status" value="1"/>
</dbReference>
<evidence type="ECO:0000256" key="7">
    <source>
        <dbReference type="ARBA" id="ARBA00022490"/>
    </source>
</evidence>
<dbReference type="Pfam" id="PF12130">
    <property type="entry name" value="bMERB_dom"/>
    <property type="match status" value="1"/>
</dbReference>
<evidence type="ECO:0000256" key="20">
    <source>
        <dbReference type="ARBA" id="ARBA00049522"/>
    </source>
</evidence>
<dbReference type="InterPro" id="IPR036872">
    <property type="entry name" value="CH_dom_sf"/>
</dbReference>
<dbReference type="PANTHER" id="PTHR23167">
    <property type="entry name" value="CALPONIN HOMOLOGY DOMAIN-CONTAINING PROTEIN DDB_G0272472-RELATED"/>
    <property type="match status" value="1"/>
</dbReference>
<feature type="coiled-coil region" evidence="22">
    <location>
        <begin position="1914"/>
        <end position="1958"/>
    </location>
</feature>
<dbReference type="InterPro" id="IPR050540">
    <property type="entry name" value="F-actin_Monoox_Mical"/>
</dbReference>
<dbReference type="GO" id="GO:0046872">
    <property type="term" value="F:metal ion binding"/>
    <property type="evidence" value="ECO:0007669"/>
    <property type="project" value="UniProtKB-KW"/>
</dbReference>
<feature type="compositionally biased region" description="Acidic residues" evidence="23">
    <location>
        <begin position="997"/>
        <end position="1006"/>
    </location>
</feature>
<evidence type="ECO:0000256" key="10">
    <source>
        <dbReference type="ARBA" id="ARBA00022827"/>
    </source>
</evidence>
<evidence type="ECO:0000256" key="22">
    <source>
        <dbReference type="SAM" id="Coils"/>
    </source>
</evidence>
<evidence type="ECO:0000256" key="11">
    <source>
        <dbReference type="ARBA" id="ARBA00022833"/>
    </source>
</evidence>
<dbReference type="InterPro" id="IPR001715">
    <property type="entry name" value="CH_dom"/>
</dbReference>
<dbReference type="GO" id="GO:0003779">
    <property type="term" value="F:actin binding"/>
    <property type="evidence" value="ECO:0007669"/>
    <property type="project" value="UniProtKB-KW"/>
</dbReference>
<feature type="compositionally biased region" description="Acidic residues" evidence="23">
    <location>
        <begin position="953"/>
        <end position="970"/>
    </location>
</feature>
<sequence length="1993" mass="222155">MGDGGAGAAGGDGVNKSHVLFDKFVQGTTCKGTLKAFQELCDHLEVKPCEYRVFYHKLKSKLNYWKAKALWAKLDKRACQKEYKKGRVCANSKCLIIGAGPCGLRTAIELGFLGAKVVLLEKRDAFSRNNVLHLWPFTIQDLRGLGAKKFYGKFCAGAIDHISIRQLQLILLKVALLLGIEIHVNVEFKGLIEPPEDQETERIGWRAEVHPRTHPVNELEFDVIVGADGRRNTLPGFRRKEFRGKLAIAITANFINRNTSAEAKVEEISGVAFIFNQKFFQDLREATGVDLENIVYYKDDTHYFVMTAKKQSLLEKGVILHDYADTELLLSRANVDQAALLSYACEAADFSTNHQLPTLDFAINHYGQPDVAMFDFTCMYASENAAMLRQRNGHNLLVALVGDSLLEPFWPMGTGIARGFLAAMDSGWMVRSWAQGKTPLEVLAERESIYRLLPQTTPENISKNFSHYSVDPTTRYPNISLNFLKPSQVRHLCDTGESREMRIEIENVINSSTPKLARNESIARSSKLLNWCQRQTEGYRNVSVTDLTMSWKSGLALCALIDRYRPDLIDFDSLDERDQEKNNQLGFDVAEREFGISPCMTGKEMSSVIEPDKLSMVMYLSQFYEMFKDTVPPGDNHNLSPEEKAALISSTKSPISFLSKLGQSIAISRKRNPKDKKEKDVDGLGKRRKTSQSEDEEVSRTGRDDRPSAPAVLSERKMDSCTVGNHNKVKVMATQLLAKFEENAPQTTGLKRQGSLRKEFPANIGGSDVCFFCRKRVYVMERLSAEGKFFHRSCFKCEYCSTTLRLSSYAFDVEDGKFYCKPHFCYRLSGYAQRKRPAPSPTQIIAKVPVSVLPAPQTPTTTEDAPGRSMAAAAAPLAELQPSAPVANGLQEPSLAKRLRGTPERIELENYRLSMQREEELEEVPEETLAEHNLSSVLDKATDADLGSSSSESDMEEEDEQEDQDPEEVEQQPLSPSDLGGVPWREAVELHSKLRGDEDEDEDEALADAVSRDREVDEDDEEYEEEDEDEDDDESSDEPCEDGDLEAEADSPDIEPGTEMDQDDIPSDAEAEARLQQSERAAVLPEEDRKLESVKTASKPSGVGPIQKEDVVLSQLKPSPEPQPQITPVKSPGTRFFPEPFTPEERKTEGSTPSPSPAARSPLSVIKSPINSPPTPLPEACTPKSPVYPPRSICPLTGNPLSPICAQPLPCQEPSSPLTSDSPVRNQPVPGVTSTPMTNTDMGTPEPSTCIDSSTEETPSKKTDIIEEFWLKSAEIRKSLGLTPLDRSSKILEKSVVTAPSQDSTPVKPQSPDVPEEQKPAFTGRAVIRRLNITLEGQVITPLAPVEPKSNGSDRRDLSSSSGLGLNGSTATSQTVNSDGYNTSDSIMLTPPSSPPPPVPANQSPAVLRQPRHQVSWSNGTDQPPSERAKEPAKTKSPVPAPRTQLSPVSAPKPPEPAPVVVMREKKKPRPQEVRKSFVETVEEIPFADDVEESYDERTPETSMNRYYTPPTSKPSRERPPLHLALAMENGKPNIPVHQALKNQRATQFSPEAKEIAEERMKAREKSVKSQLLKDAMAKQLHKMKESDIDKGALPKVAWSVTQDVAAKSKKSAVSPNTSAVKALESKKAETLPERFFSSNKSLDSSVASSDGSSASKSKKRSSLFSPRKNKKEKKAKNDSSRLSGTDETPPKHKSLWKAVFSGYKKDKKKKEDKSCPSTPSSSSTTQGSGKKKSSPLGKSSDLKSRRNLSFSEDSDLSCDDVLERSSQKSKADSVYVPHALAFKRSYATKKTYTEEELNAKLTRKVQKAARRQAKQEELKRLHRAQIIQRQLEQVEEKQRQLEERGVAVEKALRGEADYWGDSNYSEILDLHLGGMGKKDDPKLMQEWFKLVQEKNALVRYESELMIFARELELEDRQSRLQQELRERMAVEDNLKTEKELGQEKQILNEMLEVVEQRDALVALLDEQRLREKEEDKDLEGVMLSKGFNLNWV</sequence>
<feature type="region of interest" description="Disordered" evidence="23">
    <location>
        <begin position="1293"/>
        <end position="1477"/>
    </location>
</feature>
<evidence type="ECO:0000256" key="16">
    <source>
        <dbReference type="ARBA" id="ARBA00023054"/>
    </source>
</evidence>
<feature type="compositionally biased region" description="Polar residues" evidence="23">
    <location>
        <begin position="1370"/>
        <end position="1387"/>
    </location>
</feature>
<keyword evidence="11 21" id="KW-0862">Zinc</keyword>
<keyword evidence="12" id="KW-0521">NADP</keyword>
<feature type="compositionally biased region" description="Basic and acidic residues" evidence="23">
    <location>
        <begin position="698"/>
        <end position="707"/>
    </location>
</feature>
<dbReference type="Proteomes" id="UP000694565">
    <property type="component" value="Unplaced"/>
</dbReference>
<dbReference type="SUPFAM" id="SSF51905">
    <property type="entry name" value="FAD/NAD(P)-binding domain"/>
    <property type="match status" value="1"/>
</dbReference>
<evidence type="ECO:0000256" key="14">
    <source>
        <dbReference type="ARBA" id="ARBA00023033"/>
    </source>
</evidence>
<keyword evidence="15 21" id="KW-0440">LIM domain</keyword>
<evidence type="ECO:0000256" key="13">
    <source>
        <dbReference type="ARBA" id="ARBA00023002"/>
    </source>
</evidence>
<organism evidence="27 28">
    <name type="scientific">Cyclopterus lumpus</name>
    <name type="common">Lumpsucker</name>
    <dbReference type="NCBI Taxonomy" id="8103"/>
    <lineage>
        <taxon>Eukaryota</taxon>
        <taxon>Metazoa</taxon>
        <taxon>Chordata</taxon>
        <taxon>Craniata</taxon>
        <taxon>Vertebrata</taxon>
        <taxon>Euteleostomi</taxon>
        <taxon>Actinopterygii</taxon>
        <taxon>Neopterygii</taxon>
        <taxon>Teleostei</taxon>
        <taxon>Neoteleostei</taxon>
        <taxon>Acanthomorphata</taxon>
        <taxon>Eupercaria</taxon>
        <taxon>Perciformes</taxon>
        <taxon>Cottioidei</taxon>
        <taxon>Cottales</taxon>
        <taxon>Cyclopteridae</taxon>
        <taxon>Cyclopterus</taxon>
    </lineage>
</organism>
<dbReference type="Pfam" id="PF01494">
    <property type="entry name" value="FAD_binding_3"/>
    <property type="match status" value="1"/>
</dbReference>
<feature type="compositionally biased region" description="Low complexity" evidence="23">
    <location>
        <begin position="1716"/>
        <end position="1740"/>
    </location>
</feature>
<evidence type="ECO:0000313" key="28">
    <source>
        <dbReference type="Proteomes" id="UP000694565"/>
    </source>
</evidence>
<protein>
    <recommendedName>
        <fullName evidence="5">F-actin monooxygenase</fullName>
        <ecNumber evidence="5">1.14.13.225</ecNumber>
    </recommendedName>
</protein>
<dbReference type="GO" id="GO:0005856">
    <property type="term" value="C:cytoskeleton"/>
    <property type="evidence" value="ECO:0007669"/>
    <property type="project" value="UniProtKB-SubCell"/>
</dbReference>
<keyword evidence="9 21" id="KW-0479">Metal-binding</keyword>
<feature type="compositionally biased region" description="Polar residues" evidence="23">
    <location>
        <begin position="1213"/>
        <end position="1225"/>
    </location>
</feature>
<dbReference type="SMART" id="SM01203">
    <property type="entry name" value="DUF3585"/>
    <property type="match status" value="1"/>
</dbReference>
<keyword evidence="19" id="KW-0539">Nucleus</keyword>
<feature type="compositionally biased region" description="Low complexity" evidence="23">
    <location>
        <begin position="1359"/>
        <end position="1369"/>
    </location>
</feature>
<feature type="compositionally biased region" description="Low complexity" evidence="23">
    <location>
        <begin position="1151"/>
        <end position="1164"/>
    </location>
</feature>
<reference evidence="27" key="2">
    <citation type="submission" date="2025-09" db="UniProtKB">
        <authorList>
            <consortium name="Ensembl"/>
        </authorList>
    </citation>
    <scope>IDENTIFICATION</scope>
</reference>
<dbReference type="Pfam" id="PF00412">
    <property type="entry name" value="LIM"/>
    <property type="match status" value="1"/>
</dbReference>
<dbReference type="FunFam" id="3.50.50.60:FF:000004">
    <property type="entry name" value="protein-methionine sulfoxide oxidase MICAL2 isoform X1"/>
    <property type="match status" value="1"/>
</dbReference>
<keyword evidence="13" id="KW-0560">Oxidoreductase</keyword>
<feature type="domain" description="Calponin-homology (CH)" evidence="24">
    <location>
        <begin position="522"/>
        <end position="628"/>
    </location>
</feature>
<keyword evidence="28" id="KW-1185">Reference proteome</keyword>
<evidence type="ECO:0000256" key="12">
    <source>
        <dbReference type="ARBA" id="ARBA00022857"/>
    </source>
</evidence>
<dbReference type="PRINTS" id="PR00420">
    <property type="entry name" value="RNGMNOXGNASE"/>
</dbReference>
<keyword evidence="10" id="KW-0274">FAD</keyword>
<evidence type="ECO:0000259" key="25">
    <source>
        <dbReference type="PROSITE" id="PS50023"/>
    </source>
</evidence>
<dbReference type="GO" id="GO:0120501">
    <property type="term" value="F:F-actin monooxygenase activity"/>
    <property type="evidence" value="ECO:0007669"/>
    <property type="project" value="UniProtKB-EC"/>
</dbReference>
<accession>A0A8C3G573</accession>
<feature type="region of interest" description="Disordered" evidence="23">
    <location>
        <begin position="917"/>
        <end position="1262"/>
    </location>
</feature>
<dbReference type="SMART" id="SM00033">
    <property type="entry name" value="CH"/>
    <property type="match status" value="1"/>
</dbReference>
<dbReference type="InterPro" id="IPR002938">
    <property type="entry name" value="FAD-bd"/>
</dbReference>
<dbReference type="Ensembl" id="ENSCLMT00005036753.1">
    <property type="protein sequence ID" value="ENSCLMP00005035327.1"/>
    <property type="gene ID" value="ENSCLMG00005014581.1"/>
</dbReference>
<comment type="cofactor">
    <cofactor evidence="1">
        <name>FAD</name>
        <dbReference type="ChEBI" id="CHEBI:57692"/>
    </cofactor>
</comment>
<feature type="compositionally biased region" description="Low complexity" evidence="23">
    <location>
        <begin position="1638"/>
        <end position="1656"/>
    </location>
</feature>
<feature type="domain" description="LIM zinc-binding" evidence="25">
    <location>
        <begin position="768"/>
        <end position="830"/>
    </location>
</feature>
<feature type="coiled-coil region" evidence="22">
    <location>
        <begin position="1799"/>
        <end position="1852"/>
    </location>
</feature>
<dbReference type="GO" id="GO:0071949">
    <property type="term" value="F:FAD binding"/>
    <property type="evidence" value="ECO:0007669"/>
    <property type="project" value="InterPro"/>
</dbReference>
<evidence type="ECO:0000256" key="1">
    <source>
        <dbReference type="ARBA" id="ARBA00001974"/>
    </source>
</evidence>
<feature type="region of interest" description="Disordered" evidence="23">
    <location>
        <begin position="667"/>
        <end position="717"/>
    </location>
</feature>
<feature type="region of interest" description="Disordered" evidence="23">
    <location>
        <begin position="882"/>
        <end position="901"/>
    </location>
</feature>
<dbReference type="SUPFAM" id="SSF57716">
    <property type="entry name" value="Glucocorticoid receptor-like (DNA-binding domain)"/>
    <property type="match status" value="2"/>
</dbReference>
<comment type="similarity">
    <text evidence="4">Belongs to the Mical family.</text>
</comment>
<feature type="compositionally biased region" description="Basic and acidic residues" evidence="23">
    <location>
        <begin position="986"/>
        <end position="996"/>
    </location>
</feature>
<evidence type="ECO:0000256" key="19">
    <source>
        <dbReference type="ARBA" id="ARBA00023242"/>
    </source>
</evidence>
<keyword evidence="6" id="KW-0268">Exocytosis</keyword>
<feature type="compositionally biased region" description="Basic and acidic residues" evidence="23">
    <location>
        <begin position="1425"/>
        <end position="1434"/>
    </location>
</feature>
<feature type="domain" description="BMERB" evidence="26">
    <location>
        <begin position="1815"/>
        <end position="1981"/>
    </location>
</feature>
<evidence type="ECO:0000256" key="5">
    <source>
        <dbReference type="ARBA" id="ARBA00012709"/>
    </source>
</evidence>
<feature type="compositionally biased region" description="Polar residues" evidence="23">
    <location>
        <begin position="1298"/>
        <end position="1308"/>
    </location>
</feature>
<comment type="subcellular location">
    <subcellularLocation>
        <location evidence="3">Cytoplasm</location>
        <location evidence="3">Cytoskeleton</location>
    </subcellularLocation>
    <subcellularLocation>
        <location evidence="2">Nucleus</location>
    </subcellularLocation>
</comment>
<dbReference type="PROSITE" id="PS51848">
    <property type="entry name" value="BMERB"/>
    <property type="match status" value="1"/>
</dbReference>
<evidence type="ECO:0000313" key="27">
    <source>
        <dbReference type="Ensembl" id="ENSCLMP00005035327.1"/>
    </source>
</evidence>
<dbReference type="Pfam" id="PF25413">
    <property type="entry name" value="Rossman_Mical"/>
    <property type="match status" value="1"/>
</dbReference>
<evidence type="ECO:0000256" key="6">
    <source>
        <dbReference type="ARBA" id="ARBA00022483"/>
    </source>
</evidence>
<feature type="compositionally biased region" description="Acidic residues" evidence="23">
    <location>
        <begin position="919"/>
        <end position="928"/>
    </location>
</feature>
<feature type="compositionally biased region" description="Polar residues" evidence="23">
    <location>
        <begin position="1232"/>
        <end position="1257"/>
    </location>
</feature>
<dbReference type="Pfam" id="PF00307">
    <property type="entry name" value="CH"/>
    <property type="match status" value="1"/>
</dbReference>
<dbReference type="EC" id="1.14.13.225" evidence="5"/>
<evidence type="ECO:0000256" key="15">
    <source>
        <dbReference type="ARBA" id="ARBA00023038"/>
    </source>
</evidence>
<dbReference type="PANTHER" id="PTHR23167:SF51">
    <property type="entry name" value="[F-ACTIN]-MONOOXYGENASE MICAL3"/>
    <property type="match status" value="1"/>
</dbReference>
<evidence type="ECO:0000256" key="2">
    <source>
        <dbReference type="ARBA" id="ARBA00004123"/>
    </source>
</evidence>
<keyword evidence="14" id="KW-0503">Monooxygenase</keyword>
<dbReference type="Gene3D" id="2.10.110.10">
    <property type="entry name" value="Cysteine Rich Protein"/>
    <property type="match status" value="1"/>
</dbReference>
<dbReference type="PROSITE" id="PS50023">
    <property type="entry name" value="LIM_DOMAIN_2"/>
    <property type="match status" value="1"/>
</dbReference>
<dbReference type="FunFam" id="2.10.110.10:FF:000043">
    <property type="entry name" value="protein-methionine sulfoxide oxidase MICAL3 isoform X2"/>
    <property type="match status" value="1"/>
</dbReference>
<dbReference type="PROSITE" id="PS50021">
    <property type="entry name" value="CH"/>
    <property type="match status" value="1"/>
</dbReference>
<feature type="compositionally biased region" description="Acidic residues" evidence="23">
    <location>
        <begin position="1016"/>
        <end position="1070"/>
    </location>
</feature>
<evidence type="ECO:0000256" key="21">
    <source>
        <dbReference type="PROSITE-ProRule" id="PRU00125"/>
    </source>
</evidence>
<dbReference type="SMART" id="SM00132">
    <property type="entry name" value="LIM"/>
    <property type="match status" value="1"/>
</dbReference>
<dbReference type="InterPro" id="IPR022735">
    <property type="entry name" value="bMERB_dom"/>
</dbReference>
<dbReference type="GO" id="GO:0005634">
    <property type="term" value="C:nucleus"/>
    <property type="evidence" value="ECO:0007669"/>
    <property type="project" value="UniProtKB-SubCell"/>
</dbReference>
<feature type="compositionally biased region" description="Polar residues" evidence="23">
    <location>
        <begin position="1413"/>
        <end position="1424"/>
    </location>
</feature>
<evidence type="ECO:0000256" key="17">
    <source>
        <dbReference type="ARBA" id="ARBA00023203"/>
    </source>
</evidence>
<keyword evidence="18" id="KW-0206">Cytoskeleton</keyword>
<dbReference type="Gene3D" id="1.10.418.10">
    <property type="entry name" value="Calponin-like domain"/>
    <property type="match status" value="1"/>
</dbReference>
<dbReference type="GeneTree" id="ENSGT00940000155580"/>